<evidence type="ECO:0000259" key="1">
    <source>
        <dbReference type="PROSITE" id="PS50076"/>
    </source>
</evidence>
<comment type="caution">
    <text evidence="2">The sequence shown here is derived from an EMBL/GenBank/DDBJ whole genome shotgun (WGS) entry which is preliminary data.</text>
</comment>
<reference evidence="2" key="2">
    <citation type="submission" date="2023-06" db="EMBL/GenBank/DDBJ databases">
        <authorList>
            <person name="Ma L."/>
            <person name="Liu K.-W."/>
            <person name="Li Z."/>
            <person name="Hsiao Y.-Y."/>
            <person name="Qi Y."/>
            <person name="Fu T."/>
            <person name="Tang G."/>
            <person name="Zhang D."/>
            <person name="Sun W.-H."/>
            <person name="Liu D.-K."/>
            <person name="Li Y."/>
            <person name="Chen G.-Z."/>
            <person name="Liu X.-D."/>
            <person name="Liao X.-Y."/>
            <person name="Jiang Y.-T."/>
            <person name="Yu X."/>
            <person name="Hao Y."/>
            <person name="Huang J."/>
            <person name="Zhao X.-W."/>
            <person name="Ke S."/>
            <person name="Chen Y.-Y."/>
            <person name="Wu W.-L."/>
            <person name="Hsu J.-L."/>
            <person name="Lin Y.-F."/>
            <person name="Huang M.-D."/>
            <person name="Li C.-Y."/>
            <person name="Huang L."/>
            <person name="Wang Z.-W."/>
            <person name="Zhao X."/>
            <person name="Zhong W.-Y."/>
            <person name="Peng D.-H."/>
            <person name="Ahmad S."/>
            <person name="Lan S."/>
            <person name="Zhang J.-S."/>
            <person name="Tsai W.-C."/>
            <person name="Van De Peer Y."/>
            <person name="Liu Z.-J."/>
        </authorList>
    </citation>
    <scope>NUCLEOTIDE SEQUENCE</scope>
    <source>
        <strain evidence="2">CP</strain>
        <tissue evidence="2">Leaves</tissue>
    </source>
</reference>
<dbReference type="PROSITE" id="PS00636">
    <property type="entry name" value="DNAJ_1"/>
    <property type="match status" value="1"/>
</dbReference>
<evidence type="ECO:0000313" key="2">
    <source>
        <dbReference type="EMBL" id="KAK1316491.1"/>
    </source>
</evidence>
<evidence type="ECO:0000313" key="3">
    <source>
        <dbReference type="Proteomes" id="UP001180020"/>
    </source>
</evidence>
<dbReference type="InterPro" id="IPR001623">
    <property type="entry name" value="DnaJ_domain"/>
</dbReference>
<proteinExistence type="predicted"/>
<organism evidence="2 3">
    <name type="scientific">Acorus calamus</name>
    <name type="common">Sweet flag</name>
    <dbReference type="NCBI Taxonomy" id="4465"/>
    <lineage>
        <taxon>Eukaryota</taxon>
        <taxon>Viridiplantae</taxon>
        <taxon>Streptophyta</taxon>
        <taxon>Embryophyta</taxon>
        <taxon>Tracheophyta</taxon>
        <taxon>Spermatophyta</taxon>
        <taxon>Magnoliopsida</taxon>
        <taxon>Liliopsida</taxon>
        <taxon>Acoraceae</taxon>
        <taxon>Acorus</taxon>
    </lineage>
</organism>
<dbReference type="PANTHER" id="PTHR45432">
    <property type="entry name" value="CHAPERONE PROTEIN DNAJ 11, CHLOROPLASTIC-LIKE"/>
    <property type="match status" value="1"/>
</dbReference>
<dbReference type="InterPro" id="IPR036869">
    <property type="entry name" value="J_dom_sf"/>
</dbReference>
<dbReference type="CDD" id="cd06257">
    <property type="entry name" value="DnaJ"/>
    <property type="match status" value="1"/>
</dbReference>
<protein>
    <recommendedName>
        <fullName evidence="1">J domain-containing protein</fullName>
    </recommendedName>
</protein>
<dbReference type="SMART" id="SM00271">
    <property type="entry name" value="DnaJ"/>
    <property type="match status" value="1"/>
</dbReference>
<reference evidence="2" key="1">
    <citation type="journal article" date="2023" name="Nat. Commun.">
        <title>Diploid and tetraploid genomes of Acorus and the evolution of monocots.</title>
        <authorList>
            <person name="Ma L."/>
            <person name="Liu K.W."/>
            <person name="Li Z."/>
            <person name="Hsiao Y.Y."/>
            <person name="Qi Y."/>
            <person name="Fu T."/>
            <person name="Tang G.D."/>
            <person name="Zhang D."/>
            <person name="Sun W.H."/>
            <person name="Liu D.K."/>
            <person name="Li Y."/>
            <person name="Chen G.Z."/>
            <person name="Liu X.D."/>
            <person name="Liao X.Y."/>
            <person name="Jiang Y.T."/>
            <person name="Yu X."/>
            <person name="Hao Y."/>
            <person name="Huang J."/>
            <person name="Zhao X.W."/>
            <person name="Ke S."/>
            <person name="Chen Y.Y."/>
            <person name="Wu W.L."/>
            <person name="Hsu J.L."/>
            <person name="Lin Y.F."/>
            <person name="Huang M.D."/>
            <person name="Li C.Y."/>
            <person name="Huang L."/>
            <person name="Wang Z.W."/>
            <person name="Zhao X."/>
            <person name="Zhong W.Y."/>
            <person name="Peng D.H."/>
            <person name="Ahmad S."/>
            <person name="Lan S."/>
            <person name="Zhang J.S."/>
            <person name="Tsai W.C."/>
            <person name="Van de Peer Y."/>
            <person name="Liu Z.J."/>
        </authorList>
    </citation>
    <scope>NUCLEOTIDE SEQUENCE</scope>
    <source>
        <strain evidence="2">CP</strain>
    </source>
</reference>
<dbReference type="SUPFAM" id="SSF46565">
    <property type="entry name" value="Chaperone J-domain"/>
    <property type="match status" value="1"/>
</dbReference>
<dbReference type="Pfam" id="PF00226">
    <property type="entry name" value="DnaJ"/>
    <property type="match status" value="1"/>
</dbReference>
<feature type="domain" description="J" evidence="1">
    <location>
        <begin position="42"/>
        <end position="107"/>
    </location>
</feature>
<dbReference type="AlphaFoldDB" id="A0AAV9ERY6"/>
<dbReference type="GO" id="GO:0005783">
    <property type="term" value="C:endoplasmic reticulum"/>
    <property type="evidence" value="ECO:0007669"/>
    <property type="project" value="UniProtKB-ARBA"/>
</dbReference>
<keyword evidence="3" id="KW-1185">Reference proteome</keyword>
<gene>
    <name evidence="2" type="ORF">QJS10_CPA05g02101</name>
</gene>
<dbReference type="PANTHER" id="PTHR45432:SF2">
    <property type="entry name" value="CHAPERONE PROTEIN DNAJ 11, CHLOROPLASTIC"/>
    <property type="match status" value="1"/>
</dbReference>
<dbReference type="Proteomes" id="UP001180020">
    <property type="component" value="Unassembled WGS sequence"/>
</dbReference>
<dbReference type="PROSITE" id="PS50076">
    <property type="entry name" value="DNAJ_2"/>
    <property type="match status" value="1"/>
</dbReference>
<sequence length="169" mass="18761">MFQRTLNLTLPSPVLPNHRLHRQSLVVSASSSMTAAGRRPANLYEVLKIKETASQIEIKTAYRTLAKRFHPDASPATDTEGRDFIEIHGAYATLSDPSARARYDLSIGRMRFAGEGKTMRGRGGGRPISVGNDTCRTVIICRRLVPVVLELSSKGFFCKYGEGCWWVAF</sequence>
<dbReference type="PRINTS" id="PR00625">
    <property type="entry name" value="JDOMAIN"/>
</dbReference>
<dbReference type="EMBL" id="JAUJYO010000005">
    <property type="protein sequence ID" value="KAK1316491.1"/>
    <property type="molecule type" value="Genomic_DNA"/>
</dbReference>
<accession>A0AAV9ERY6</accession>
<dbReference type="Gene3D" id="1.10.287.110">
    <property type="entry name" value="DnaJ domain"/>
    <property type="match status" value="1"/>
</dbReference>
<dbReference type="InterPro" id="IPR018253">
    <property type="entry name" value="DnaJ_domain_CS"/>
</dbReference>
<name>A0AAV9ERY6_ACOCL</name>